<dbReference type="PANTHER" id="PTHR21666:SF289">
    <property type="entry name" value="L-ALA--D-GLU ENDOPEPTIDASE"/>
    <property type="match status" value="1"/>
</dbReference>
<evidence type="ECO:0000313" key="6">
    <source>
        <dbReference type="Proteomes" id="UP000038622"/>
    </source>
</evidence>
<dbReference type="InterPro" id="IPR011055">
    <property type="entry name" value="Dup_hybrid_motif"/>
</dbReference>
<dbReference type="RefSeq" id="WP_053942110.1">
    <property type="nucleotide sequence ID" value="NZ_CDML01000001.1"/>
</dbReference>
<dbReference type="CDD" id="cd12797">
    <property type="entry name" value="M23_peptidase"/>
    <property type="match status" value="1"/>
</dbReference>
<evidence type="ECO:0000313" key="5">
    <source>
        <dbReference type="EMBL" id="CRF40309.1"/>
    </source>
</evidence>
<dbReference type="Gene3D" id="2.70.70.10">
    <property type="entry name" value="Glucose Permease (Domain IIA)"/>
    <property type="match status" value="1"/>
</dbReference>
<keyword evidence="1" id="KW-0732">Signal</keyword>
<gene>
    <name evidence="5" type="ORF">HAL011_00610</name>
</gene>
<accession>A0A0K2X6K4</accession>
<dbReference type="STRING" id="1578720.HAL011_00610"/>
<keyword evidence="6" id="KW-1185">Reference proteome</keyword>
<keyword evidence="2" id="KW-0175">Coiled coil</keyword>
<dbReference type="SUPFAM" id="SSF51261">
    <property type="entry name" value="Duplicated hybrid motif"/>
    <property type="match status" value="1"/>
</dbReference>
<proteinExistence type="predicted"/>
<keyword evidence="3" id="KW-1133">Transmembrane helix</keyword>
<name>A0A0K2X6K4_9HELI</name>
<feature type="domain" description="M23ase beta-sheet core" evidence="4">
    <location>
        <begin position="167"/>
        <end position="263"/>
    </location>
</feature>
<evidence type="ECO:0000256" key="2">
    <source>
        <dbReference type="SAM" id="Coils"/>
    </source>
</evidence>
<protein>
    <submittedName>
        <fullName evidence="5">Peptidase, M23/M37 family</fullName>
    </submittedName>
</protein>
<reference evidence="6" key="1">
    <citation type="submission" date="2014-12" db="EMBL/GenBank/DDBJ databases">
        <authorList>
            <person name="Smet A."/>
        </authorList>
    </citation>
    <scope>NUCLEOTIDE SEQUENCE [LARGE SCALE GENOMIC DNA]</scope>
</reference>
<feature type="transmembrane region" description="Helical" evidence="3">
    <location>
        <begin position="29"/>
        <end position="51"/>
    </location>
</feature>
<dbReference type="PANTHER" id="PTHR21666">
    <property type="entry name" value="PEPTIDASE-RELATED"/>
    <property type="match status" value="1"/>
</dbReference>
<dbReference type="InterPro" id="IPR050570">
    <property type="entry name" value="Cell_wall_metabolism_enzyme"/>
</dbReference>
<dbReference type="InterPro" id="IPR016047">
    <property type="entry name" value="M23ase_b-sheet_dom"/>
</dbReference>
<keyword evidence="3" id="KW-0812">Transmembrane</keyword>
<dbReference type="Pfam" id="PF01551">
    <property type="entry name" value="Peptidase_M23"/>
    <property type="match status" value="1"/>
</dbReference>
<dbReference type="Proteomes" id="UP000038622">
    <property type="component" value="Unassembled WGS sequence"/>
</dbReference>
<dbReference type="EMBL" id="CDML01000001">
    <property type="protein sequence ID" value="CRF40309.1"/>
    <property type="molecule type" value="Genomic_DNA"/>
</dbReference>
<evidence type="ECO:0000259" key="4">
    <source>
        <dbReference type="Pfam" id="PF01551"/>
    </source>
</evidence>
<organism evidence="5 6">
    <name type="scientific">Helicobacter ailurogastricus</name>
    <dbReference type="NCBI Taxonomy" id="1578720"/>
    <lineage>
        <taxon>Bacteria</taxon>
        <taxon>Pseudomonadati</taxon>
        <taxon>Campylobacterota</taxon>
        <taxon>Epsilonproteobacteria</taxon>
        <taxon>Campylobacterales</taxon>
        <taxon>Helicobacteraceae</taxon>
        <taxon>Helicobacter</taxon>
    </lineage>
</organism>
<feature type="coiled-coil region" evidence="2">
    <location>
        <begin position="62"/>
        <end position="89"/>
    </location>
</feature>
<evidence type="ECO:0000256" key="3">
    <source>
        <dbReference type="SAM" id="Phobius"/>
    </source>
</evidence>
<dbReference type="GO" id="GO:0004222">
    <property type="term" value="F:metalloendopeptidase activity"/>
    <property type="evidence" value="ECO:0007669"/>
    <property type="project" value="TreeGrafter"/>
</dbReference>
<dbReference type="AlphaFoldDB" id="A0A0K2X6K4"/>
<keyword evidence="3" id="KW-0472">Membrane</keyword>
<dbReference type="FunFam" id="2.70.70.10:FF:000006">
    <property type="entry name" value="M23 family peptidase"/>
    <property type="match status" value="1"/>
</dbReference>
<evidence type="ECO:0000256" key="1">
    <source>
        <dbReference type="ARBA" id="ARBA00022729"/>
    </source>
</evidence>
<sequence length="313" mass="35645">MWINKRLILIFTYNDGSKTLNIPIIYKQLAYYLLLFVLGVLLFLAIALYTLEGEIHATKIQTKSLNREYQKTTKAHAQLSQQLQGYLEEIMLAGDRINDLEDFVGVDNSQENEDAPLAQRLDVASITGAQKTFIMRFIPNDNPLESFKRVSSTFQKRFHPILHRMANHTGVDLSTPINTPVYATANGVVGFTGRGWNGGYGRLVKLYHPFGFKTYYAHLKKIVVKNGEFVKKGQLIAYSGSSGMSTGPHLHYEVRFMDKPINPMFFIEWNMKDFDFIFTQERNIAWQSLLTIINNLLTGQPPSSPKARSLKAK</sequence>
<dbReference type="OrthoDB" id="9815245at2"/>